<dbReference type="AlphaFoldDB" id="A0A5B0PPT8"/>
<proteinExistence type="predicted"/>
<name>A0A5B0PPT8_PUCGR</name>
<dbReference type="EMBL" id="VSWC01000053">
    <property type="protein sequence ID" value="KAA1101979.1"/>
    <property type="molecule type" value="Genomic_DNA"/>
</dbReference>
<dbReference type="Proteomes" id="UP000324748">
    <property type="component" value="Unassembled WGS sequence"/>
</dbReference>
<accession>A0A5B0PPT8</accession>
<keyword evidence="2" id="KW-1185">Reference proteome</keyword>
<organism evidence="1 2">
    <name type="scientific">Puccinia graminis f. sp. tritici</name>
    <dbReference type="NCBI Taxonomy" id="56615"/>
    <lineage>
        <taxon>Eukaryota</taxon>
        <taxon>Fungi</taxon>
        <taxon>Dikarya</taxon>
        <taxon>Basidiomycota</taxon>
        <taxon>Pucciniomycotina</taxon>
        <taxon>Pucciniomycetes</taxon>
        <taxon>Pucciniales</taxon>
        <taxon>Pucciniaceae</taxon>
        <taxon>Puccinia</taxon>
    </lineage>
</organism>
<gene>
    <name evidence="1" type="ORF">PGT21_034541</name>
</gene>
<comment type="caution">
    <text evidence="1">The sequence shown here is derived from an EMBL/GenBank/DDBJ whole genome shotgun (WGS) entry which is preliminary data.</text>
</comment>
<protein>
    <submittedName>
        <fullName evidence="1">Uncharacterized protein</fullName>
    </submittedName>
</protein>
<reference evidence="1 2" key="1">
    <citation type="submission" date="2019-05" db="EMBL/GenBank/DDBJ databases">
        <title>Emergence of the Ug99 lineage of the wheat stem rust pathogen through somatic hybridization.</title>
        <authorList>
            <person name="Li F."/>
            <person name="Upadhyaya N.M."/>
            <person name="Sperschneider J."/>
            <person name="Matny O."/>
            <person name="Nguyen-Phuc H."/>
            <person name="Mago R."/>
            <person name="Raley C."/>
            <person name="Miller M.E."/>
            <person name="Silverstein K.A.T."/>
            <person name="Henningsen E."/>
            <person name="Hirsch C.D."/>
            <person name="Visser B."/>
            <person name="Pretorius Z.A."/>
            <person name="Steffenson B.J."/>
            <person name="Schwessinger B."/>
            <person name="Dodds P.N."/>
            <person name="Figueroa M."/>
        </authorList>
    </citation>
    <scope>NUCLEOTIDE SEQUENCE [LARGE SCALE GENOMIC DNA]</scope>
    <source>
        <strain evidence="1">21-0</strain>
    </source>
</reference>
<evidence type="ECO:0000313" key="2">
    <source>
        <dbReference type="Proteomes" id="UP000324748"/>
    </source>
</evidence>
<evidence type="ECO:0000313" key="1">
    <source>
        <dbReference type="EMBL" id="KAA1101979.1"/>
    </source>
</evidence>
<sequence>MLQRKPACTGETMKANSLRPADERKINTINLSKSIRWEALKSPPQLDLPSFAFQTSALES</sequence>